<comment type="caution">
    <text evidence="1">The sequence shown here is derived from an EMBL/GenBank/DDBJ whole genome shotgun (WGS) entry which is preliminary data.</text>
</comment>
<evidence type="ECO:0000313" key="2">
    <source>
        <dbReference type="Proteomes" id="UP000789920"/>
    </source>
</evidence>
<accession>A0ACA9S064</accession>
<evidence type="ECO:0000313" key="1">
    <source>
        <dbReference type="EMBL" id="CAG8818337.1"/>
    </source>
</evidence>
<dbReference type="Proteomes" id="UP000789920">
    <property type="component" value="Unassembled WGS sequence"/>
</dbReference>
<keyword evidence="2" id="KW-1185">Reference proteome</keyword>
<reference evidence="1" key="1">
    <citation type="submission" date="2021-06" db="EMBL/GenBank/DDBJ databases">
        <authorList>
            <person name="Kallberg Y."/>
            <person name="Tangrot J."/>
            <person name="Rosling A."/>
        </authorList>
    </citation>
    <scope>NUCLEOTIDE SEQUENCE</scope>
    <source>
        <strain evidence="1">MA461A</strain>
    </source>
</reference>
<dbReference type="EMBL" id="CAJVQC010080877">
    <property type="protein sequence ID" value="CAG8818337.1"/>
    <property type="molecule type" value="Genomic_DNA"/>
</dbReference>
<name>A0ACA9S064_9GLOM</name>
<gene>
    <name evidence="1" type="ORF">RPERSI_LOCUS24891</name>
</gene>
<protein>
    <submittedName>
        <fullName evidence="1">33837_t:CDS:1</fullName>
    </submittedName>
</protein>
<proteinExistence type="predicted"/>
<sequence length="278" mass="30424">MSDKLLINIFINIFVLTYLIHSLQAQYVIDPNANNLTTLCAQSISSAADDKSLNNCLPMKSLELGLPSLLDKSSNDQSRKLNVLSQFVKNTCALKPCSNDVIQQTLQTLKSQCSQELESKNLIITTIFGLFRYYSLVRDIICLRDSANKYNSFCVLETLVNTGSALNNTSSTPNNVNRRSPDNIVAKRCVRKTNSDDTDIRDINRSTVITTQISFSKVSNIPTSTVPEIIGNSKTKSIAVSTALVTTSNAISSFTPIPIPQSTFSAPQSISNTTCPPD</sequence>
<organism evidence="1 2">
    <name type="scientific">Racocetra persica</name>
    <dbReference type="NCBI Taxonomy" id="160502"/>
    <lineage>
        <taxon>Eukaryota</taxon>
        <taxon>Fungi</taxon>
        <taxon>Fungi incertae sedis</taxon>
        <taxon>Mucoromycota</taxon>
        <taxon>Glomeromycotina</taxon>
        <taxon>Glomeromycetes</taxon>
        <taxon>Diversisporales</taxon>
        <taxon>Gigasporaceae</taxon>
        <taxon>Racocetra</taxon>
    </lineage>
</organism>
<feature type="non-terminal residue" evidence="1">
    <location>
        <position position="278"/>
    </location>
</feature>